<proteinExistence type="predicted"/>
<feature type="domain" description="FecR protein" evidence="2">
    <location>
        <begin position="57"/>
        <end position="141"/>
    </location>
</feature>
<name>S9TLI9_MAGFU</name>
<accession>S9TLI9</accession>
<gene>
    <name evidence="3" type="ORF">K678_02693</name>
</gene>
<sequence length="188" mass="18186">MEVAMAPRDEASSDGAGTQSSGAAIGTVKTLTGGAVARHGDGTQVTLHKGDSIFEGDVLVTESGGAVGVVLADGTSLSLGEKGRLALNDYAYDAKSHSGDAHLSLESGSFALVSGQIAKTAPDAFALKTPTMTIGVRGTGVAGNPSSVALMGERGGVAGEVVITTPGGQTATLNSVGAAATVGSGGLS</sequence>
<dbReference type="eggNOG" id="COG2911">
    <property type="taxonomic scope" value="Bacteria"/>
</dbReference>
<evidence type="ECO:0000256" key="1">
    <source>
        <dbReference type="SAM" id="MobiDB-lite"/>
    </source>
</evidence>
<evidence type="ECO:0000313" key="3">
    <source>
        <dbReference type="EMBL" id="EPY03136.1"/>
    </source>
</evidence>
<dbReference type="EMBL" id="AQPH01000005">
    <property type="protein sequence ID" value="EPY03136.1"/>
    <property type="molecule type" value="Genomic_DNA"/>
</dbReference>
<dbReference type="PANTHER" id="PTHR38731:SF3">
    <property type="entry name" value="BLL6125 PROTEIN"/>
    <property type="match status" value="1"/>
</dbReference>
<feature type="non-terminal residue" evidence="3">
    <location>
        <position position="188"/>
    </location>
</feature>
<evidence type="ECO:0000313" key="4">
    <source>
        <dbReference type="Proteomes" id="UP000015350"/>
    </source>
</evidence>
<reference evidence="3 4" key="1">
    <citation type="submission" date="2013-04" db="EMBL/GenBank/DDBJ databases">
        <authorList>
            <person name="Kuznetsov B."/>
            <person name="Ivanovsky R."/>
        </authorList>
    </citation>
    <scope>NUCLEOTIDE SEQUENCE [LARGE SCALE GENOMIC DNA]</scope>
    <source>
        <strain evidence="3 4">MGU-K5</strain>
    </source>
</reference>
<protein>
    <recommendedName>
        <fullName evidence="2">FecR protein domain-containing protein</fullName>
    </recommendedName>
</protein>
<feature type="region of interest" description="Disordered" evidence="1">
    <location>
        <begin position="1"/>
        <end position="22"/>
    </location>
</feature>
<dbReference type="Proteomes" id="UP000015350">
    <property type="component" value="Unassembled WGS sequence"/>
</dbReference>
<dbReference type="AlphaFoldDB" id="S9TLI9"/>
<dbReference type="STRING" id="1316936.K678_02693"/>
<dbReference type="PANTHER" id="PTHR38731">
    <property type="entry name" value="LIPL45-RELATED LIPOPROTEIN-RELATED"/>
    <property type="match status" value="1"/>
</dbReference>
<organism evidence="3 4">
    <name type="scientific">Magnetospirillum fulvum MGU-K5</name>
    <dbReference type="NCBI Taxonomy" id="1316936"/>
    <lineage>
        <taxon>Bacteria</taxon>
        <taxon>Pseudomonadati</taxon>
        <taxon>Pseudomonadota</taxon>
        <taxon>Alphaproteobacteria</taxon>
        <taxon>Rhodospirillales</taxon>
        <taxon>Rhodospirillaceae</taxon>
        <taxon>Magnetospirillum</taxon>
    </lineage>
</organism>
<dbReference type="Pfam" id="PF04773">
    <property type="entry name" value="FecR"/>
    <property type="match status" value="1"/>
</dbReference>
<dbReference type="InterPro" id="IPR006860">
    <property type="entry name" value="FecR"/>
</dbReference>
<comment type="caution">
    <text evidence="3">The sequence shown here is derived from an EMBL/GenBank/DDBJ whole genome shotgun (WGS) entry which is preliminary data.</text>
</comment>
<evidence type="ECO:0000259" key="2">
    <source>
        <dbReference type="Pfam" id="PF04773"/>
    </source>
</evidence>